<reference evidence="4 5" key="1">
    <citation type="submission" date="2020-04" db="EMBL/GenBank/DDBJ databases">
        <authorList>
            <person name="Alioto T."/>
            <person name="Alioto T."/>
            <person name="Gomez Garrido J."/>
        </authorList>
    </citation>
    <scope>NUCLEOTIDE SEQUENCE [LARGE SCALE GENOMIC DNA]</scope>
</reference>
<dbReference type="InterPro" id="IPR000172">
    <property type="entry name" value="GMC_OxRdtase_N"/>
</dbReference>
<dbReference type="PANTHER" id="PTHR11552">
    <property type="entry name" value="GLUCOSE-METHANOL-CHOLINE GMC OXIDOREDUCTASE"/>
    <property type="match status" value="1"/>
</dbReference>
<accession>A0A8S1D1J8</accession>
<sequence>MCSFRLLLFLLVVIQFSHGFLSQLEAVLVKYKELFDDPESLTYDIPTPYMHAEYDFVVVGAGTSGSTVTNRLTEVPNWSVLLLEAGKDELIFTDVPLLAGHFQLTDYNWGYKAMRQEGACLGLEDQRCPWPRGKGMGGTSIINYMIYTRGHPKDYDGWEQMGNPGWGWRDVFKYFLKSENAMEDLADSPFHSTDGYLDVTRNVFRTPLIDAFIESGKQSGFKEIDYNSGELIGFSRLQVTQRRGARCSASKAFLRPIRKRANLHVAKEAIVTKILISPKSKTAWGVEFARNGQRYYVRARKEVILSAGAIDSPKLLMLSGVGPREHLQALDIKVLLDLPGVGANLQEHVSMSGLTFLVNETVGVIQNRVATIGPILRYINDGIGPLTLPGGVEGLGYLRTRVATTPSDYPDLELIFASGSLNSDDGQVVRKGIGVTDEIYNHVFKPINSRDAWTVWPMILKPNSRGWVRLKSKNPFAWPLMFGNYFDDPNDLEAIVEGIKFSIELNKKVAFQRFNSTLHGIPLPGCAFLRFGTDDYWRCAVRQMTTTLHHQCGTAKMGPVHDLSAVVDHELKMGYLRCLIFRFIFLLTACSIRGGAAFDFRTLSFALAQYRQIMSGPEGLVFDMPNSMLSAEYDFIVVGAGSAGSVVANRLTEIPEFKTLLLEAGKDEIMLSDMPVFAAHFQLTDYNWGYRTQPQKGACLGLNDQRCVWPRGKGMGGSSIINYMIYTRGHPRDYDGWEEMGNPGWGWKDVYKYFLKSENARGNLAGSPHHSTGGYLDVERIRYRTPLVDAFIKSSEEMGHKQIDYNSGELMGFSYLQVNQREGRRCSASKAFIRPIRHRPNLHVAKEAQVTRVLIDPLTKRAVGVEFVRNNRWHFVRARKEVILSAGVIDTPKLLMLSGIGPREHLESLNIPVVAELPGVGQNLQDHVTTTSVLFRINETVGLKEERLTQVGPFAKWLSEGRGPITISGGVEGIGYIRTPISRTATDYPDIELMFISSGLNADKGRVVRKSMGVSDAVYDAVFKPIDNVDAWSVWPMQLRPNSRGWVKLKSKNPFAWPIMSGNYFDDPHDLDIIVEGIKFVIQMSKSAAFQRYNSTVHDIPVPGCANLIFGTDDYWRCAVRHLTQNVYHQCGTAKMGPASDPEAVVDPQLRVRGIDGLRVVDASIIPRIPAAHTNSVCNMIAEKAGDMIKSDYKK</sequence>
<dbReference type="InterPro" id="IPR012132">
    <property type="entry name" value="GMC_OxRdtase"/>
</dbReference>
<evidence type="ECO:0000313" key="4">
    <source>
        <dbReference type="EMBL" id="CAB3374234.1"/>
    </source>
</evidence>
<dbReference type="GO" id="GO:0016614">
    <property type="term" value="F:oxidoreductase activity, acting on CH-OH group of donors"/>
    <property type="evidence" value="ECO:0007669"/>
    <property type="project" value="InterPro"/>
</dbReference>
<feature type="signal peptide" evidence="2">
    <location>
        <begin position="1"/>
        <end position="19"/>
    </location>
</feature>
<proteinExistence type="inferred from homology"/>
<dbReference type="OrthoDB" id="269227at2759"/>
<dbReference type="InterPro" id="IPR007867">
    <property type="entry name" value="GMC_OxRtase_C"/>
</dbReference>
<evidence type="ECO:0000256" key="2">
    <source>
        <dbReference type="SAM" id="SignalP"/>
    </source>
</evidence>
<dbReference type="SUPFAM" id="SSF54373">
    <property type="entry name" value="FAD-linked reductases, C-terminal domain"/>
    <property type="match status" value="2"/>
</dbReference>
<name>A0A8S1D1J8_9INSE</name>
<dbReference type="PANTHER" id="PTHR11552:SF208">
    <property type="entry name" value="RE36204P-RELATED"/>
    <property type="match status" value="1"/>
</dbReference>
<dbReference type="PROSITE" id="PS00624">
    <property type="entry name" value="GMC_OXRED_2"/>
    <property type="match status" value="1"/>
</dbReference>
<comment type="caution">
    <text evidence="4">The sequence shown here is derived from an EMBL/GenBank/DDBJ whole genome shotgun (WGS) entry which is preliminary data.</text>
</comment>
<feature type="domain" description="Glucose-methanol-choline oxidoreductase N-terminal" evidence="3">
    <location>
        <begin position="308"/>
        <end position="322"/>
    </location>
</feature>
<dbReference type="InterPro" id="IPR036188">
    <property type="entry name" value="FAD/NAD-bd_sf"/>
</dbReference>
<dbReference type="AlphaFoldDB" id="A0A8S1D1J8"/>
<keyword evidence="2" id="KW-0732">Signal</keyword>
<dbReference type="EMBL" id="CADEPI010000095">
    <property type="protein sequence ID" value="CAB3374234.1"/>
    <property type="molecule type" value="Genomic_DNA"/>
</dbReference>
<dbReference type="GO" id="GO:0050660">
    <property type="term" value="F:flavin adenine dinucleotide binding"/>
    <property type="evidence" value="ECO:0007669"/>
    <property type="project" value="InterPro"/>
</dbReference>
<evidence type="ECO:0000256" key="1">
    <source>
        <dbReference type="ARBA" id="ARBA00010790"/>
    </source>
</evidence>
<dbReference type="Pfam" id="PF00732">
    <property type="entry name" value="GMC_oxred_N"/>
    <property type="match status" value="2"/>
</dbReference>
<comment type="similarity">
    <text evidence="1">Belongs to the GMC oxidoreductase family.</text>
</comment>
<dbReference type="Pfam" id="PF05199">
    <property type="entry name" value="GMC_oxred_C"/>
    <property type="match status" value="2"/>
</dbReference>
<keyword evidence="5" id="KW-1185">Reference proteome</keyword>
<organism evidence="4 5">
    <name type="scientific">Cloeon dipterum</name>
    <dbReference type="NCBI Taxonomy" id="197152"/>
    <lineage>
        <taxon>Eukaryota</taxon>
        <taxon>Metazoa</taxon>
        <taxon>Ecdysozoa</taxon>
        <taxon>Arthropoda</taxon>
        <taxon>Hexapoda</taxon>
        <taxon>Insecta</taxon>
        <taxon>Pterygota</taxon>
        <taxon>Palaeoptera</taxon>
        <taxon>Ephemeroptera</taxon>
        <taxon>Pisciforma</taxon>
        <taxon>Baetidae</taxon>
        <taxon>Cloeon</taxon>
    </lineage>
</organism>
<dbReference type="Proteomes" id="UP000494165">
    <property type="component" value="Unassembled WGS sequence"/>
</dbReference>
<gene>
    <name evidence="4" type="ORF">CLODIP_2_CD10756</name>
</gene>
<protein>
    <recommendedName>
        <fullName evidence="3">Glucose-methanol-choline oxidoreductase N-terminal domain-containing protein</fullName>
    </recommendedName>
</protein>
<dbReference type="Gene3D" id="3.50.50.60">
    <property type="entry name" value="FAD/NAD(P)-binding domain"/>
    <property type="match status" value="2"/>
</dbReference>
<evidence type="ECO:0000313" key="5">
    <source>
        <dbReference type="Proteomes" id="UP000494165"/>
    </source>
</evidence>
<dbReference type="Gene3D" id="3.30.560.10">
    <property type="entry name" value="Glucose Oxidase, domain 3"/>
    <property type="match status" value="2"/>
</dbReference>
<evidence type="ECO:0000259" key="3">
    <source>
        <dbReference type="PROSITE" id="PS00624"/>
    </source>
</evidence>
<dbReference type="SUPFAM" id="SSF51905">
    <property type="entry name" value="FAD/NAD(P)-binding domain"/>
    <property type="match status" value="2"/>
</dbReference>
<feature type="chain" id="PRO_5035752665" description="Glucose-methanol-choline oxidoreductase N-terminal domain-containing protein" evidence="2">
    <location>
        <begin position="20"/>
        <end position="1195"/>
    </location>
</feature>